<dbReference type="RefSeq" id="WP_054716024.1">
    <property type="nucleotide sequence ID" value="NZ_AZEU01000079.1"/>
</dbReference>
<dbReference type="PANTHER" id="PTHR43567:SF1">
    <property type="entry name" value="FLAVOREDOXIN"/>
    <property type="match status" value="1"/>
</dbReference>
<dbReference type="GO" id="GO:0010181">
    <property type="term" value="F:FMN binding"/>
    <property type="evidence" value="ECO:0007669"/>
    <property type="project" value="InterPro"/>
</dbReference>
<dbReference type="PATRIC" id="fig|1423769.4.peg.99"/>
<reference evidence="5 6" key="1">
    <citation type="journal article" date="2015" name="Genome Announc.">
        <title>Expanding the biotechnology potential of lactobacilli through comparative genomics of 213 strains and associated genera.</title>
        <authorList>
            <person name="Sun Z."/>
            <person name="Harris H.M."/>
            <person name="McCann A."/>
            <person name="Guo C."/>
            <person name="Argimon S."/>
            <person name="Zhang W."/>
            <person name="Yang X."/>
            <person name="Jeffery I.B."/>
            <person name="Cooney J.C."/>
            <person name="Kagawa T.F."/>
            <person name="Liu W."/>
            <person name="Song Y."/>
            <person name="Salvetti E."/>
            <person name="Wrobel A."/>
            <person name="Rasinkangas P."/>
            <person name="Parkhill J."/>
            <person name="Rea M.C."/>
            <person name="O'Sullivan O."/>
            <person name="Ritari J."/>
            <person name="Douillard F.P."/>
            <person name="Paul Ross R."/>
            <person name="Yang R."/>
            <person name="Briner A.E."/>
            <person name="Felis G.E."/>
            <person name="de Vos W.M."/>
            <person name="Barrangou R."/>
            <person name="Klaenhammer T.R."/>
            <person name="Caufield P.W."/>
            <person name="Cui Y."/>
            <person name="Zhang H."/>
            <person name="O'Toole P.W."/>
        </authorList>
    </citation>
    <scope>NUCLEOTIDE SEQUENCE [LARGE SCALE GENOMIC DNA]</scope>
    <source>
        <strain evidence="5 6">DSM 13343</strain>
    </source>
</reference>
<evidence type="ECO:0000259" key="4">
    <source>
        <dbReference type="Pfam" id="PF01613"/>
    </source>
</evidence>
<protein>
    <recommendedName>
        <fullName evidence="4">Flavin reductase like domain-containing protein</fullName>
    </recommendedName>
</protein>
<evidence type="ECO:0000256" key="3">
    <source>
        <dbReference type="ARBA" id="ARBA00038054"/>
    </source>
</evidence>
<dbReference type="Proteomes" id="UP000051790">
    <property type="component" value="Unassembled WGS sequence"/>
</dbReference>
<dbReference type="EMBL" id="AZEU01000079">
    <property type="protein sequence ID" value="KRL49415.1"/>
    <property type="molecule type" value="Genomic_DNA"/>
</dbReference>
<comment type="caution">
    <text evidence="5">The sequence shown here is derived from an EMBL/GenBank/DDBJ whole genome shotgun (WGS) entry which is preliminary data.</text>
</comment>
<dbReference type="SUPFAM" id="SSF50475">
    <property type="entry name" value="FMN-binding split barrel"/>
    <property type="match status" value="1"/>
</dbReference>
<evidence type="ECO:0000256" key="2">
    <source>
        <dbReference type="ARBA" id="ARBA00022630"/>
    </source>
</evidence>
<feature type="domain" description="Flavin reductase like" evidence="4">
    <location>
        <begin position="12"/>
        <end position="140"/>
    </location>
</feature>
<dbReference type="PANTHER" id="PTHR43567">
    <property type="entry name" value="FLAVOREDOXIN-RELATED-RELATED"/>
    <property type="match status" value="1"/>
</dbReference>
<dbReference type="OrthoDB" id="9806228at2"/>
<dbReference type="InterPro" id="IPR052174">
    <property type="entry name" value="Flavoredoxin"/>
</dbReference>
<accession>A0A0R1QY35</accession>
<dbReference type="AlphaFoldDB" id="A0A0R1QY35"/>
<evidence type="ECO:0000313" key="5">
    <source>
        <dbReference type="EMBL" id="KRL49415.1"/>
    </source>
</evidence>
<organism evidence="5 6">
    <name type="scientific">Lacticaseibacillus manihotivorans DSM 13343 = JCM 12514</name>
    <dbReference type="NCBI Taxonomy" id="1423769"/>
    <lineage>
        <taxon>Bacteria</taxon>
        <taxon>Bacillati</taxon>
        <taxon>Bacillota</taxon>
        <taxon>Bacilli</taxon>
        <taxon>Lactobacillales</taxon>
        <taxon>Lactobacillaceae</taxon>
        <taxon>Lacticaseibacillus</taxon>
    </lineage>
</organism>
<comment type="cofactor">
    <cofactor evidence="1">
        <name>FMN</name>
        <dbReference type="ChEBI" id="CHEBI:58210"/>
    </cofactor>
</comment>
<evidence type="ECO:0000313" key="6">
    <source>
        <dbReference type="Proteomes" id="UP000051790"/>
    </source>
</evidence>
<dbReference type="GO" id="GO:0016646">
    <property type="term" value="F:oxidoreductase activity, acting on the CH-NH group of donors, NAD or NADP as acceptor"/>
    <property type="evidence" value="ECO:0007669"/>
    <property type="project" value="UniProtKB-ARBA"/>
</dbReference>
<proteinExistence type="inferred from homology"/>
<dbReference type="InterPro" id="IPR012349">
    <property type="entry name" value="Split_barrel_FMN-bd"/>
</dbReference>
<gene>
    <name evidence="5" type="ORF">FD01_GL000086</name>
</gene>
<sequence>MLVPYETVKMYFAYPIFVVGYQDADFGANLTTCSSSYSLGDMFCFGLGGTGHAAAQIQATKRCTISFFGPEYLKQLEYTGFHHAQDKLHESGLAYHLKTGLPILEDASVVLTLNIDSATAVHGAINFVATIQQRLVQESKLQAGKMDVTQLNPPLFAGDGHQRVYRQLSDQVASLGAFTKV</sequence>
<dbReference type="Gene3D" id="2.30.110.10">
    <property type="entry name" value="Electron Transport, Fmn-binding Protein, Chain A"/>
    <property type="match status" value="1"/>
</dbReference>
<comment type="similarity">
    <text evidence="3">Belongs to the flavoredoxin family.</text>
</comment>
<dbReference type="InterPro" id="IPR002563">
    <property type="entry name" value="Flavin_Rdtase-like_dom"/>
</dbReference>
<dbReference type="Pfam" id="PF01613">
    <property type="entry name" value="Flavin_Reduct"/>
    <property type="match status" value="1"/>
</dbReference>
<keyword evidence="2" id="KW-0285">Flavoprotein</keyword>
<evidence type="ECO:0000256" key="1">
    <source>
        <dbReference type="ARBA" id="ARBA00001917"/>
    </source>
</evidence>
<name>A0A0R1QY35_9LACO</name>
<keyword evidence="6" id="KW-1185">Reference proteome</keyword>